<protein>
    <submittedName>
        <fullName evidence="2">Uncharacterized protein</fullName>
    </submittedName>
</protein>
<organism evidence="2 3">
    <name type="scientific">Guyparkeria halophila</name>
    <dbReference type="NCBI Taxonomy" id="47960"/>
    <lineage>
        <taxon>Bacteria</taxon>
        <taxon>Pseudomonadati</taxon>
        <taxon>Pseudomonadota</taxon>
        <taxon>Gammaproteobacteria</taxon>
        <taxon>Chromatiales</taxon>
        <taxon>Thioalkalibacteraceae</taxon>
        <taxon>Guyparkeria</taxon>
    </lineage>
</organism>
<proteinExistence type="predicted"/>
<gene>
    <name evidence="2" type="ORF">SR882_10380</name>
</gene>
<dbReference type="Proteomes" id="UP001327459">
    <property type="component" value="Chromosome"/>
</dbReference>
<name>A0ABZ0YVF3_9GAMM</name>
<sequence length="134" mass="14192">MIRWVLVVAALVVTAGSGFGGYQLGHRAGVAEMERQQLDSMKRAVDTAADATAENAELFRKRAAERSAARRTNQRTAEEVSRHVATHPDLYGQRLDPCGLCLVRAAAAGRDPDDCPCRGDGPLSADRGTGADGG</sequence>
<evidence type="ECO:0000256" key="1">
    <source>
        <dbReference type="SAM" id="MobiDB-lite"/>
    </source>
</evidence>
<feature type="region of interest" description="Disordered" evidence="1">
    <location>
        <begin position="63"/>
        <end position="84"/>
    </location>
</feature>
<keyword evidence="3" id="KW-1185">Reference proteome</keyword>
<reference evidence="2 3" key="1">
    <citation type="submission" date="2023-11" db="EMBL/GenBank/DDBJ databases">
        <title>MicrobeMod: A computational toolkit for identifying prokaryotic methylation and restriction-modification with nanopore sequencing.</title>
        <authorList>
            <person name="Crits-Christoph A."/>
            <person name="Kang S.C."/>
            <person name="Lee H."/>
            <person name="Ostrov N."/>
        </authorList>
    </citation>
    <scope>NUCLEOTIDE SEQUENCE [LARGE SCALE GENOMIC DNA]</scope>
    <source>
        <strain evidence="2 3">ATCC 49870</strain>
    </source>
</reference>
<feature type="region of interest" description="Disordered" evidence="1">
    <location>
        <begin position="109"/>
        <end position="134"/>
    </location>
</feature>
<dbReference type="RefSeq" id="WP_322521171.1">
    <property type="nucleotide sequence ID" value="NZ_CP140153.1"/>
</dbReference>
<accession>A0ABZ0YVF3</accession>
<evidence type="ECO:0000313" key="3">
    <source>
        <dbReference type="Proteomes" id="UP001327459"/>
    </source>
</evidence>
<dbReference type="EMBL" id="CP140153">
    <property type="protein sequence ID" value="WQH16156.1"/>
    <property type="molecule type" value="Genomic_DNA"/>
</dbReference>
<evidence type="ECO:0000313" key="2">
    <source>
        <dbReference type="EMBL" id="WQH16156.1"/>
    </source>
</evidence>